<feature type="region of interest" description="Disordered" evidence="1">
    <location>
        <begin position="28"/>
        <end position="137"/>
    </location>
</feature>
<dbReference type="KEGG" id="hha:Hhal_1800"/>
<dbReference type="InterPro" id="IPR052521">
    <property type="entry name" value="Cell_div_SPOR-domain"/>
</dbReference>
<gene>
    <name evidence="3" type="ordered locus">Hhal_1800</name>
</gene>
<dbReference type="AlphaFoldDB" id="A1WY02"/>
<dbReference type="STRING" id="349124.Hhal_1800"/>
<dbReference type="EMBL" id="CP000544">
    <property type="protein sequence ID" value="ABM62564.1"/>
    <property type="molecule type" value="Genomic_DNA"/>
</dbReference>
<dbReference type="eggNOG" id="COG3147">
    <property type="taxonomic scope" value="Bacteria"/>
</dbReference>
<dbReference type="RefSeq" id="WP_011814586.1">
    <property type="nucleotide sequence ID" value="NC_008789.1"/>
</dbReference>
<dbReference type="Proteomes" id="UP000000647">
    <property type="component" value="Chromosome"/>
</dbReference>
<name>A1WY02_HALHL</name>
<feature type="domain" description="SPOR" evidence="2">
    <location>
        <begin position="131"/>
        <end position="210"/>
    </location>
</feature>
<dbReference type="GO" id="GO:0032506">
    <property type="term" value="P:cytokinetic process"/>
    <property type="evidence" value="ECO:0007669"/>
    <property type="project" value="TreeGrafter"/>
</dbReference>
<evidence type="ECO:0000313" key="4">
    <source>
        <dbReference type="Proteomes" id="UP000000647"/>
    </source>
</evidence>
<dbReference type="PANTHER" id="PTHR38687:SF1">
    <property type="entry name" value="CELL DIVISION PROTEIN DEDD"/>
    <property type="match status" value="1"/>
</dbReference>
<sequence>MDPSTKRQLVGAAVLVALAVIFLPMIFSGSDEAEDVDVPVEVPPRPDDQPEPEELAEQPPEDLDEEPEDFTAEEPAGFEEPEASDDEPASPDEPERDEDEEQARDEPEETATEDETTDEAVDEVNGIAIASREQGAYSVQVGSFQEAENAERERDRIRDLGLPAYIESPDGEGSSFHRVRIGPVMERDEAQALLERAADEAGVEGYVVSR</sequence>
<dbReference type="PROSITE" id="PS51724">
    <property type="entry name" value="SPOR"/>
    <property type="match status" value="1"/>
</dbReference>
<feature type="compositionally biased region" description="Acidic residues" evidence="1">
    <location>
        <begin position="49"/>
        <end position="122"/>
    </location>
</feature>
<accession>A1WY02</accession>
<keyword evidence="4" id="KW-1185">Reference proteome</keyword>
<dbReference type="GO" id="GO:0042834">
    <property type="term" value="F:peptidoglycan binding"/>
    <property type="evidence" value="ECO:0007669"/>
    <property type="project" value="InterPro"/>
</dbReference>
<dbReference type="PANTHER" id="PTHR38687">
    <property type="entry name" value="CELL DIVISION PROTEIN DEDD-RELATED"/>
    <property type="match status" value="1"/>
</dbReference>
<dbReference type="InterPro" id="IPR007730">
    <property type="entry name" value="SPOR-like_dom"/>
</dbReference>
<proteinExistence type="predicted"/>
<organism evidence="3 4">
    <name type="scientific">Halorhodospira halophila (strain DSM 244 / SL1)</name>
    <name type="common">Ectothiorhodospira halophila (strain DSM 244 / SL1)</name>
    <dbReference type="NCBI Taxonomy" id="349124"/>
    <lineage>
        <taxon>Bacteria</taxon>
        <taxon>Pseudomonadati</taxon>
        <taxon>Pseudomonadota</taxon>
        <taxon>Gammaproteobacteria</taxon>
        <taxon>Chromatiales</taxon>
        <taxon>Ectothiorhodospiraceae</taxon>
        <taxon>Halorhodospira</taxon>
    </lineage>
</organism>
<evidence type="ECO:0000256" key="1">
    <source>
        <dbReference type="SAM" id="MobiDB-lite"/>
    </source>
</evidence>
<dbReference type="Gene3D" id="3.30.70.1070">
    <property type="entry name" value="Sporulation related repeat"/>
    <property type="match status" value="1"/>
</dbReference>
<reference evidence="3 4" key="2">
    <citation type="journal article" date="2013" name="Stand. Genomic Sci.">
        <title>Complete genome sequence of Halorhodospira halophila SL1.</title>
        <authorList>
            <person name="Challacombe J.F."/>
            <person name="Majid S."/>
            <person name="Deole R."/>
            <person name="Brettin T.S."/>
            <person name="Bruce D."/>
            <person name="Delano S.F."/>
            <person name="Detter J.C."/>
            <person name="Gleasner C.D."/>
            <person name="Han C.S."/>
            <person name="Misra M."/>
            <person name="Reitenga K.G."/>
            <person name="Mikhailova N."/>
            <person name="Woyke T."/>
            <person name="Pitluck S."/>
            <person name="Nolan M."/>
            <person name="Land M.L."/>
            <person name="Saunders E."/>
            <person name="Tapia R."/>
            <person name="Lapidus A."/>
            <person name="Ivanova N."/>
            <person name="Hoff W.D."/>
        </authorList>
    </citation>
    <scope>NUCLEOTIDE SEQUENCE [LARGE SCALE GENOMIC DNA]</scope>
    <source>
        <strain evidence="4">DSM 244 / SL1</strain>
    </source>
</reference>
<evidence type="ECO:0000313" key="3">
    <source>
        <dbReference type="EMBL" id="ABM62564.1"/>
    </source>
</evidence>
<reference evidence="4" key="1">
    <citation type="submission" date="2006-12" db="EMBL/GenBank/DDBJ databases">
        <title>Complete sequence of Halorhodospira halophila SL1.</title>
        <authorList>
            <consortium name="US DOE Joint Genome Institute"/>
            <person name="Copeland A."/>
            <person name="Lucas S."/>
            <person name="Lapidus A."/>
            <person name="Barry K."/>
            <person name="Detter J.C."/>
            <person name="Glavina del Rio T."/>
            <person name="Hammon N."/>
            <person name="Israni S."/>
            <person name="Dalin E."/>
            <person name="Tice H."/>
            <person name="Pitluck S."/>
            <person name="Saunders E."/>
            <person name="Brettin T."/>
            <person name="Bruce D."/>
            <person name="Han C."/>
            <person name="Tapia R."/>
            <person name="Schmutz J."/>
            <person name="Larimer F."/>
            <person name="Land M."/>
            <person name="Hauser L."/>
            <person name="Kyrpides N."/>
            <person name="Mikhailova N."/>
            <person name="Hoff W."/>
            <person name="Richardson P."/>
        </authorList>
    </citation>
    <scope>NUCLEOTIDE SEQUENCE [LARGE SCALE GENOMIC DNA]</scope>
    <source>
        <strain evidence="4">DSM 244 / SL1</strain>
    </source>
</reference>
<dbReference type="OrthoDB" id="7069135at2"/>
<dbReference type="Pfam" id="PF05036">
    <property type="entry name" value="SPOR"/>
    <property type="match status" value="1"/>
</dbReference>
<dbReference type="SUPFAM" id="SSF110997">
    <property type="entry name" value="Sporulation related repeat"/>
    <property type="match status" value="1"/>
</dbReference>
<dbReference type="InterPro" id="IPR036680">
    <property type="entry name" value="SPOR-like_sf"/>
</dbReference>
<protein>
    <submittedName>
        <fullName evidence="3">Sporulation domain protein</fullName>
    </submittedName>
</protein>
<dbReference type="GO" id="GO:0032153">
    <property type="term" value="C:cell division site"/>
    <property type="evidence" value="ECO:0007669"/>
    <property type="project" value="TreeGrafter"/>
</dbReference>
<dbReference type="HOGENOM" id="CLU_068683_2_1_6"/>
<dbReference type="GO" id="GO:0030428">
    <property type="term" value="C:cell septum"/>
    <property type="evidence" value="ECO:0007669"/>
    <property type="project" value="TreeGrafter"/>
</dbReference>
<evidence type="ECO:0000259" key="2">
    <source>
        <dbReference type="PROSITE" id="PS51724"/>
    </source>
</evidence>